<dbReference type="PANTHER" id="PTHR22834">
    <property type="entry name" value="NUCLEAR FUSION PROTEIN FUS2"/>
    <property type="match status" value="1"/>
</dbReference>
<feature type="region of interest" description="Disordered" evidence="2">
    <location>
        <begin position="763"/>
        <end position="782"/>
    </location>
</feature>
<comment type="caution">
    <text evidence="4">The sequence shown here is derived from an EMBL/GenBank/DDBJ whole genome shotgun (WGS) entry which is preliminary data.</text>
</comment>
<dbReference type="GO" id="GO:0005085">
    <property type="term" value="F:guanyl-nucleotide exchange factor activity"/>
    <property type="evidence" value="ECO:0007669"/>
    <property type="project" value="InterPro"/>
</dbReference>
<keyword evidence="1" id="KW-0175">Coiled coil</keyword>
<sequence length="1556" mass="170429">MAVVVPGPPALSAELALFHTTDPLLGNSPVLVFHGPASTIGATSSRIQVHVFTPAGIGSYSRLSVSPNSPFYSAVSNLPREEQGDEICRGLAFGLKKYFSELPQGVRNTWTQHVKTPSPGALFGDDHIAILATRMARIENIDDVVGDIAEAFCEQRLSWTDVDVVLPPGAIRDCPLSPGSEDVDDEQSLKQHYGPYAGLIASFGDVAFLPTSRMRRAPSKATAIGRSASFARHQKENVRKEMSELLATEESYVGRLGELQGLSGSIGADLKEKYQEQLEEVFSPAIEQILDINRNFLGDLRSVIQSTEAAAEEDIEASEDVDTTTVGSPEPTSDLQGVIALAKSLCEWFPRFADGYKEYLGAHAEASQTLRTLLRNGDSLAVELQEVSEQKMTSLLIEPVQRLPRYNLYIDSISKQLPARHPALKPLLKARDIITDICAENQDSEASAVVERLRSRTLGWPTDISVTGRLITAADYVELMPPLSLEGCDAARGILLVFTDGIILVEKTGSCKTTARSLLTELESGSLPTRSVESLSDTAGDLQFIRRLQLDAVQCTESHDGQALQILTFFEMAMGAIAAREPILDSCQSFRLENVYDGRASRLVEEISKARIESRFSEAERESTIWEFRATDPASDSLGLFCAIFDDTEQNYKASRNGHAEVRILVDPERHPENPLVGQDGLRTIVSVEPGRDGNWRVSLNTVDGHIGREHVETEDLVPAVRRKLATLAGTRLAMEKPSMTACMLERNLEILQSIGLQVAPKEGDDGIPQLNARERLHRPKSPKKLLSSFLSSVGPGAEPPNVLRKESRELMAFSTQSSLSRLPTTAPGKPSSRESRPDSVDAASTSFSSVSSEPLAAPIKKLEETFAAYILALQARKGNIVGKNLKMRLTADEALVNEVYNGLIEDPNMMVLAAQAPLDVLFASFEKFLNEAWKDNIGQILPLNVLQDISLKAESLFPRDFDEYFKAALGRLAPQNQRAFRSIIRLLAELLDGTGNDGDRGTLTACFAEVLITATNPHDYIALLDRFVDDTDTYFGEPVEETRHAAGSINTHKRARSVNSSSLTSNTSSLRRKFGFSTLSRENSKSEQESKVASVWRTLSKTSRTDASPHGSISRATLGRSQSIDDGRHLGTRPLSQDSTKAREHQFTETPSMPALGRPPSSHNLSLSTIGEHPSFIPTGPPRKKRRSSLSDLRSLETTPKREPLSAQSPGRPPLLHSKTEEKELPRSPPTSTPTTKSTSAKYGTPQASPRSRLPSSFRRDMSPGPSRAISPGPNRSLANSELPRPKTSGGLVEEVVITTRPTSNIPSLVPRASSPTKAPSTPGRTGLSERPGAGNIVKKLSPQADKITRRRSKTDSVANPLAPPPLTPHRKLRMQSPQKLRERLQNEQSSITAASNALQDELSKIGDELTSTSSLRSPMRGSRTVAARNTFSPPSSMDLAQRVLKMEGQLPKQVEELNARINTIQSDLSTSLNVSETKCKKLDELYREANAENEALYARFNDELSRVMKAVRGGEGVEEMKKKLRESQEEAAKLRRETNRLKRENVGLRAQLKE</sequence>
<evidence type="ECO:0000259" key="3">
    <source>
        <dbReference type="PROSITE" id="PS50010"/>
    </source>
</evidence>
<accession>A0AAI9E7G7</accession>
<evidence type="ECO:0000256" key="2">
    <source>
        <dbReference type="SAM" id="MobiDB-lite"/>
    </source>
</evidence>
<dbReference type="PROSITE" id="PS50010">
    <property type="entry name" value="DH_2"/>
    <property type="match status" value="1"/>
</dbReference>
<gene>
    <name evidence="4" type="ORF">LECACI_7A002929</name>
</gene>
<evidence type="ECO:0000313" key="5">
    <source>
        <dbReference type="Proteomes" id="UP001296104"/>
    </source>
</evidence>
<dbReference type="SUPFAM" id="SSF48065">
    <property type="entry name" value="DBL homology domain (DH-domain)"/>
    <property type="match status" value="1"/>
</dbReference>
<evidence type="ECO:0000313" key="4">
    <source>
        <dbReference type="EMBL" id="CAK3930818.1"/>
    </source>
</evidence>
<dbReference type="InterPro" id="IPR035899">
    <property type="entry name" value="DBL_dom_sf"/>
</dbReference>
<dbReference type="InterPro" id="IPR051492">
    <property type="entry name" value="Dynamin-Rho_GEF"/>
</dbReference>
<dbReference type="InterPro" id="IPR057454">
    <property type="entry name" value="Bud3_C"/>
</dbReference>
<keyword evidence="5" id="KW-1185">Reference proteome</keyword>
<feature type="compositionally biased region" description="Polar residues" evidence="2">
    <location>
        <begin position="1315"/>
        <end position="1325"/>
    </location>
</feature>
<feature type="region of interest" description="Disordered" evidence="2">
    <location>
        <begin position="815"/>
        <end position="848"/>
    </location>
</feature>
<dbReference type="GO" id="GO:0005737">
    <property type="term" value="C:cytoplasm"/>
    <property type="evidence" value="ECO:0007669"/>
    <property type="project" value="TreeGrafter"/>
</dbReference>
<organism evidence="4 5">
    <name type="scientific">Lecanosticta acicola</name>
    <dbReference type="NCBI Taxonomy" id="111012"/>
    <lineage>
        <taxon>Eukaryota</taxon>
        <taxon>Fungi</taxon>
        <taxon>Dikarya</taxon>
        <taxon>Ascomycota</taxon>
        <taxon>Pezizomycotina</taxon>
        <taxon>Dothideomycetes</taxon>
        <taxon>Dothideomycetidae</taxon>
        <taxon>Mycosphaerellales</taxon>
        <taxon>Mycosphaerellaceae</taxon>
        <taxon>Lecanosticta</taxon>
    </lineage>
</organism>
<feature type="region of interest" description="Disordered" evidence="2">
    <location>
        <begin position="1413"/>
        <end position="1436"/>
    </location>
</feature>
<protein>
    <submittedName>
        <fullName evidence="4">Related to Rho guanyl nucleotide exchange factor</fullName>
    </submittedName>
</protein>
<dbReference type="Pfam" id="PF25351">
    <property type="entry name" value="PH_BUD3_C"/>
    <property type="match status" value="1"/>
</dbReference>
<proteinExistence type="predicted"/>
<feature type="domain" description="DH" evidence="3">
    <location>
        <begin position="237"/>
        <end position="444"/>
    </location>
</feature>
<dbReference type="EMBL" id="CAVMBE010000013">
    <property type="protein sequence ID" value="CAK3930818.1"/>
    <property type="molecule type" value="Genomic_DNA"/>
</dbReference>
<dbReference type="SMART" id="SM00325">
    <property type="entry name" value="RhoGEF"/>
    <property type="match status" value="1"/>
</dbReference>
<dbReference type="Gene3D" id="1.20.900.10">
    <property type="entry name" value="Dbl homology (DH) domain"/>
    <property type="match status" value="1"/>
</dbReference>
<feature type="region of interest" description="Disordered" evidence="2">
    <location>
        <begin position="1046"/>
        <end position="1067"/>
    </location>
</feature>
<feature type="compositionally biased region" description="Polar residues" evidence="2">
    <location>
        <begin position="323"/>
        <end position="332"/>
    </location>
</feature>
<feature type="region of interest" description="Disordered" evidence="2">
    <location>
        <begin position="1102"/>
        <end position="1395"/>
    </location>
</feature>
<feature type="compositionally biased region" description="Polar residues" evidence="2">
    <location>
        <begin position="815"/>
        <end position="824"/>
    </location>
</feature>
<evidence type="ECO:0000256" key="1">
    <source>
        <dbReference type="SAM" id="Coils"/>
    </source>
</evidence>
<name>A0AAI9E7G7_9PEZI</name>
<dbReference type="InterPro" id="IPR000219">
    <property type="entry name" value="DH_dom"/>
</dbReference>
<feature type="region of interest" description="Disordered" evidence="2">
    <location>
        <begin position="311"/>
        <end position="332"/>
    </location>
</feature>
<feature type="compositionally biased region" description="Acidic residues" evidence="2">
    <location>
        <begin position="311"/>
        <end position="322"/>
    </location>
</feature>
<dbReference type="Proteomes" id="UP001296104">
    <property type="component" value="Unassembled WGS sequence"/>
</dbReference>
<dbReference type="Pfam" id="PF00621">
    <property type="entry name" value="RhoGEF"/>
    <property type="match status" value="1"/>
</dbReference>
<dbReference type="PANTHER" id="PTHR22834:SF21">
    <property type="entry name" value="GUANYL NUCLEOTIDE EXCHANGE FACTOR, PUTATIVE (AFU_ORTHOLOGUE AFUA_5G11890)-RELATED"/>
    <property type="match status" value="1"/>
</dbReference>
<feature type="coiled-coil region" evidence="1">
    <location>
        <begin position="1474"/>
        <end position="1553"/>
    </location>
</feature>
<dbReference type="GO" id="GO:0032955">
    <property type="term" value="P:regulation of division septum assembly"/>
    <property type="evidence" value="ECO:0007669"/>
    <property type="project" value="TreeGrafter"/>
</dbReference>
<reference evidence="4" key="1">
    <citation type="submission" date="2023-11" db="EMBL/GenBank/DDBJ databases">
        <authorList>
            <person name="Alioto T."/>
            <person name="Alioto T."/>
            <person name="Gomez Garrido J."/>
        </authorList>
    </citation>
    <scope>NUCLEOTIDE SEQUENCE</scope>
</reference>
<dbReference type="GO" id="GO:0031991">
    <property type="term" value="P:regulation of actomyosin contractile ring contraction"/>
    <property type="evidence" value="ECO:0007669"/>
    <property type="project" value="TreeGrafter"/>
</dbReference>